<dbReference type="Pfam" id="PF07728">
    <property type="entry name" value="AAA_5"/>
    <property type="match status" value="1"/>
</dbReference>
<organism evidence="2 3">
    <name type="scientific">Flammeovirga kamogawensis</name>
    <dbReference type="NCBI Taxonomy" id="373891"/>
    <lineage>
        <taxon>Bacteria</taxon>
        <taxon>Pseudomonadati</taxon>
        <taxon>Bacteroidota</taxon>
        <taxon>Cytophagia</taxon>
        <taxon>Cytophagales</taxon>
        <taxon>Flammeovirgaceae</taxon>
        <taxon>Flammeovirga</taxon>
    </lineage>
</organism>
<dbReference type="PANTHER" id="PTHR37291:SF1">
    <property type="entry name" value="TYPE IV METHYL-DIRECTED RESTRICTION ENZYME ECOKMCRB SUBUNIT"/>
    <property type="match status" value="1"/>
</dbReference>
<keyword evidence="3" id="KW-1185">Reference proteome</keyword>
<protein>
    <submittedName>
        <fullName evidence="2">AAA family ATPase</fullName>
    </submittedName>
</protein>
<gene>
    <name evidence="2" type="ORF">KM029_21560</name>
</gene>
<dbReference type="PANTHER" id="PTHR37291">
    <property type="entry name" value="5-METHYLCYTOSINE-SPECIFIC RESTRICTION ENZYME B"/>
    <property type="match status" value="1"/>
</dbReference>
<evidence type="ECO:0000313" key="2">
    <source>
        <dbReference type="EMBL" id="QWG10273.1"/>
    </source>
</evidence>
<name>A0ABX8H2Y0_9BACT</name>
<dbReference type="Proteomes" id="UP000682802">
    <property type="component" value="Chromosome 2"/>
</dbReference>
<dbReference type="InterPro" id="IPR027417">
    <property type="entry name" value="P-loop_NTPase"/>
</dbReference>
<dbReference type="EMBL" id="CP076129">
    <property type="protein sequence ID" value="QWG10273.1"/>
    <property type="molecule type" value="Genomic_DNA"/>
</dbReference>
<dbReference type="InterPro" id="IPR052934">
    <property type="entry name" value="Methyl-DNA_Rec/Restrict_Enz"/>
</dbReference>
<dbReference type="InterPro" id="IPR011704">
    <property type="entry name" value="ATPase_dyneun-rel_AAA"/>
</dbReference>
<feature type="domain" description="AAA+ ATPase" evidence="1">
    <location>
        <begin position="213"/>
        <end position="380"/>
    </location>
</feature>
<proteinExistence type="predicted"/>
<dbReference type="RefSeq" id="WP_144075879.1">
    <property type="nucleotide sequence ID" value="NZ_CP076129.1"/>
</dbReference>
<dbReference type="Gene3D" id="3.40.50.300">
    <property type="entry name" value="P-loop containing nucleotide triphosphate hydrolases"/>
    <property type="match status" value="1"/>
</dbReference>
<evidence type="ECO:0000313" key="3">
    <source>
        <dbReference type="Proteomes" id="UP000682802"/>
    </source>
</evidence>
<sequence>MKNLWFFKSSGSNAVYGDGKDWYDDEIAQQYEFDNNVANSQQIKEGDSVIIFDKIKALGIAEVIKLDKWATTKKLYRCPHCKNTTFDKRKTIKPKYKCGKCKSEFEEPLSELKDITKFRVSYEDSFKRIEKQILITSIKAEDRYFPKNYNRNMSIQLLDPSLVTDYDLDVIKTRTSFDTKTNDMISNFNEDLSNSNLFFHNLLITRYISSLITKPFVLLSGLSGSGKTKLAQSFAMWICEDSSQYEIVAVGADWTNREPLLGYPNALNSKEYIKPDNGALDLITNANANSEKPYFLILDEMNLSHVERYFADFLSAMESKDEIKLHSSDDIKKVPKKITLPKNLFIIGTVNIDETTYMFSPKVLDRANVIEFRLTEDDIDNFFKLDDNIDLELLKSKGSNQVQNFLDLVNENYTIKDIVLKETLLKAFTELKKVGAEFGYRSANEITRLCGVINSINSSIDINGQIDIAIMQKLLPKLHGSRRKLIPVLNALGNLCLETELKEVNEFEDLLGKKIRFPISFEKLKRMYKNVVDNGFASYAEA</sequence>
<evidence type="ECO:0000259" key="1">
    <source>
        <dbReference type="SMART" id="SM00382"/>
    </source>
</evidence>
<dbReference type="InterPro" id="IPR003593">
    <property type="entry name" value="AAA+_ATPase"/>
</dbReference>
<dbReference type="SUPFAM" id="SSF52540">
    <property type="entry name" value="P-loop containing nucleoside triphosphate hydrolases"/>
    <property type="match status" value="1"/>
</dbReference>
<dbReference type="SMART" id="SM00382">
    <property type="entry name" value="AAA"/>
    <property type="match status" value="1"/>
</dbReference>
<accession>A0ABX8H2Y0</accession>
<reference evidence="2 3" key="1">
    <citation type="submission" date="2021-05" db="EMBL/GenBank/DDBJ databases">
        <title>Comparative genomic studies on the polysaccharide-degrading batcterial strains of the Flammeovirga genus.</title>
        <authorList>
            <person name="Zewei F."/>
            <person name="Zheng Z."/>
            <person name="Yu L."/>
            <person name="Ruyue G."/>
            <person name="Yanhong M."/>
            <person name="Yuanyuan C."/>
            <person name="Jingyan G."/>
            <person name="Wenjun H."/>
        </authorList>
    </citation>
    <scope>NUCLEOTIDE SEQUENCE [LARGE SCALE GENOMIC DNA]</scope>
    <source>
        <strain evidence="2 3">YS10</strain>
    </source>
</reference>